<feature type="compositionally biased region" description="Basic and acidic residues" evidence="1">
    <location>
        <begin position="69"/>
        <end position="78"/>
    </location>
</feature>
<gene>
    <name evidence="2" type="ORF">O181_073623</name>
</gene>
<dbReference type="EMBL" id="AVOT02038944">
    <property type="protein sequence ID" value="MBW0533908.1"/>
    <property type="molecule type" value="Genomic_DNA"/>
</dbReference>
<reference evidence="2" key="1">
    <citation type="submission" date="2021-03" db="EMBL/GenBank/DDBJ databases">
        <title>Draft genome sequence of rust myrtle Austropuccinia psidii MF-1, a brazilian biotype.</title>
        <authorList>
            <person name="Quecine M.C."/>
            <person name="Pachon D.M.R."/>
            <person name="Bonatelli M.L."/>
            <person name="Correr F.H."/>
            <person name="Franceschini L.M."/>
            <person name="Leite T.F."/>
            <person name="Margarido G.R.A."/>
            <person name="Almeida C.A."/>
            <person name="Ferrarezi J.A."/>
            <person name="Labate C.A."/>
        </authorList>
    </citation>
    <scope>NUCLEOTIDE SEQUENCE</scope>
    <source>
        <strain evidence="2">MF-1</strain>
    </source>
</reference>
<evidence type="ECO:0000313" key="3">
    <source>
        <dbReference type="Proteomes" id="UP000765509"/>
    </source>
</evidence>
<dbReference type="Proteomes" id="UP000765509">
    <property type="component" value="Unassembled WGS sequence"/>
</dbReference>
<dbReference type="AlphaFoldDB" id="A0A9Q3F9G4"/>
<keyword evidence="3" id="KW-1185">Reference proteome</keyword>
<organism evidence="2 3">
    <name type="scientific">Austropuccinia psidii MF-1</name>
    <dbReference type="NCBI Taxonomy" id="1389203"/>
    <lineage>
        <taxon>Eukaryota</taxon>
        <taxon>Fungi</taxon>
        <taxon>Dikarya</taxon>
        <taxon>Basidiomycota</taxon>
        <taxon>Pucciniomycotina</taxon>
        <taxon>Pucciniomycetes</taxon>
        <taxon>Pucciniales</taxon>
        <taxon>Sphaerophragmiaceae</taxon>
        <taxon>Austropuccinia</taxon>
    </lineage>
</organism>
<accession>A0A9Q3F9G4</accession>
<evidence type="ECO:0000313" key="2">
    <source>
        <dbReference type="EMBL" id="MBW0533908.1"/>
    </source>
</evidence>
<evidence type="ECO:0000256" key="1">
    <source>
        <dbReference type="SAM" id="MobiDB-lite"/>
    </source>
</evidence>
<feature type="compositionally biased region" description="Gly residues" evidence="1">
    <location>
        <begin position="1"/>
        <end position="10"/>
    </location>
</feature>
<comment type="caution">
    <text evidence="2">The sequence shown here is derived from an EMBL/GenBank/DDBJ whole genome shotgun (WGS) entry which is preliminary data.</text>
</comment>
<sequence>MGPGHMGGEVGHGHFNGPMDPMESQPMGQLWPWGTPITPMDHRTCKRPKDPKGPKKTKKALNPNMIKNGHSDGQDPKQSRWSKMAKLIFKPSSRTMGTGPLLELCQRSIKMRRTKEDQLSGQ</sequence>
<proteinExistence type="predicted"/>
<feature type="region of interest" description="Disordered" evidence="1">
    <location>
        <begin position="1"/>
        <end position="81"/>
    </location>
</feature>
<protein>
    <submittedName>
        <fullName evidence="2">Uncharacterized protein</fullName>
    </submittedName>
</protein>
<feature type="compositionally biased region" description="Basic and acidic residues" evidence="1">
    <location>
        <begin position="40"/>
        <end position="53"/>
    </location>
</feature>
<name>A0A9Q3F9G4_9BASI</name>